<gene>
    <name evidence="2" type="primary">tcfB</name>
    <name evidence="2" type="ordered locus">SPA2454</name>
    <name evidence="3" type="ORF">GNB70_003896</name>
</gene>
<evidence type="ECO:0000313" key="4">
    <source>
        <dbReference type="Proteomes" id="UP000008185"/>
    </source>
</evidence>
<proteinExistence type="predicted"/>
<dbReference type="KEGG" id="spt:SPA2454"/>
<evidence type="ECO:0000256" key="1">
    <source>
        <dbReference type="SAM" id="SignalP"/>
    </source>
</evidence>
<dbReference type="Proteomes" id="UP000008185">
    <property type="component" value="Chromosome"/>
</dbReference>
<feature type="chain" id="PRO_5038291245" evidence="1">
    <location>
        <begin position="44"/>
        <end position="191"/>
    </location>
</feature>
<organism evidence="2 4">
    <name type="scientific">Salmonella paratyphi A (strain ATCC 9150 / SARB42)</name>
    <dbReference type="NCBI Taxonomy" id="295319"/>
    <lineage>
        <taxon>Bacteria</taxon>
        <taxon>Pseudomonadati</taxon>
        <taxon>Pseudomonadota</taxon>
        <taxon>Gammaproteobacteria</taxon>
        <taxon>Enterobacterales</taxon>
        <taxon>Enterobacteriaceae</taxon>
        <taxon>Salmonella</taxon>
    </lineage>
</organism>
<evidence type="ECO:0000313" key="3">
    <source>
        <dbReference type="EMBL" id="HAE6988105.1"/>
    </source>
</evidence>
<sequence>MYTECAYITVINNKARLFFMNMKTSFIAAAVALATVYSFSVSAVQKDITVTANIDSTLELLQADGSSLPSTMKLDFMPGKGLVHKSLQTRLYSNDQTKSVNVKLLNAPQLINVLDPTKTIDMEVTLGGRSLTTTNSVLEAKTLFPDGKTGDASALLNLDIGQKAGAALQNLPAGEYSGLVSLVISQAVTAG</sequence>
<reference evidence="3" key="2">
    <citation type="journal article" date="2018" name="Genome Biol.">
        <title>SKESA: strategic k-mer extension for scrupulous assemblies.</title>
        <authorList>
            <person name="Souvorov A."/>
            <person name="Agarwala R."/>
            <person name="Lipman D.J."/>
        </authorList>
    </citation>
    <scope>NUCLEOTIDE SEQUENCE</scope>
    <source>
        <strain evidence="3">ATCC 9150</strain>
    </source>
</reference>
<dbReference type="Pfam" id="PF04449">
    <property type="entry name" value="Fimbrial_CS1"/>
    <property type="match status" value="1"/>
</dbReference>
<dbReference type="InterPro" id="IPR007540">
    <property type="entry name" value="Fimbrial_CS1-type"/>
</dbReference>
<evidence type="ECO:0000313" key="2">
    <source>
        <dbReference type="EMBL" id="AAV78333.1"/>
    </source>
</evidence>
<dbReference type="HOGENOM" id="CLU_129877_0_0_6"/>
<reference evidence="3" key="3">
    <citation type="submission" date="2018-07" db="EMBL/GenBank/DDBJ databases">
        <authorList>
            <consortium name="NCBI Pathogen Detection Project"/>
        </authorList>
    </citation>
    <scope>NUCLEOTIDE SEQUENCE</scope>
    <source>
        <strain evidence="3">ATCC 9150</strain>
    </source>
</reference>
<dbReference type="GO" id="GO:0009289">
    <property type="term" value="C:pilus"/>
    <property type="evidence" value="ECO:0007669"/>
    <property type="project" value="InterPro"/>
</dbReference>
<dbReference type="AlphaFoldDB" id="A0A0H2WRU4"/>
<dbReference type="EMBL" id="CP000026">
    <property type="protein sequence ID" value="AAV78333.1"/>
    <property type="molecule type" value="Genomic_DNA"/>
</dbReference>
<dbReference type="EMBL" id="DAASTS010000023">
    <property type="protein sequence ID" value="HAE6988105.1"/>
    <property type="molecule type" value="Genomic_DNA"/>
</dbReference>
<feature type="signal peptide" evidence="1">
    <location>
        <begin position="1"/>
        <end position="43"/>
    </location>
</feature>
<reference evidence="2 4" key="1">
    <citation type="journal article" date="2004" name="Nat. Genet.">
        <title>Comparison of genome degradation in Paratyphi A and Typhi, human-restricted serovars of Salmonella enterica that cause typhoid.</title>
        <authorList>
            <person name="McClelland M."/>
            <person name="Sanderson K.E."/>
            <person name="Clifton S.W."/>
            <person name="Latreille P."/>
            <person name="Porwollik S."/>
            <person name="Sabo A."/>
            <person name="Meyer R."/>
            <person name="Bieri T."/>
            <person name="Ozersky P."/>
            <person name="McLellan M."/>
            <person name="Harkins C.R."/>
            <person name="Wang C."/>
            <person name="Nguyen C."/>
            <person name="Berghoff A."/>
            <person name="Elliott G."/>
            <person name="Kohlberg S."/>
            <person name="Strong C."/>
            <person name="Du F."/>
            <person name="Carter J."/>
            <person name="Kremizki C."/>
            <person name="Layman D."/>
            <person name="Leonard S."/>
            <person name="Sun H."/>
            <person name="Fulton L."/>
            <person name="Nash W."/>
            <person name="Miner T."/>
            <person name="Minx P."/>
            <person name="Delehaunty K."/>
            <person name="Fronick C."/>
            <person name="Magrini V."/>
            <person name="Nhan M."/>
            <person name="Warren W."/>
            <person name="Florea L."/>
            <person name="Spieth J."/>
            <person name="Wilson R.K."/>
        </authorList>
    </citation>
    <scope>NUCLEOTIDE SEQUENCE [LARGE SCALE GENOMIC DNA]</scope>
    <source>
        <strain evidence="2">ATCC 9150</strain>
        <strain evidence="4">ATCC 9150 / SARB42</strain>
    </source>
</reference>
<dbReference type="NCBIfam" id="NF011837">
    <property type="entry name" value="PRK15309.1"/>
    <property type="match status" value="1"/>
</dbReference>
<accession>A0A0H2WRU4</accession>
<protein>
    <submittedName>
        <fullName evidence="3">Fimbrial protein TcfB</fullName>
    </submittedName>
    <submittedName>
        <fullName evidence="2">Fimbrial subunit</fullName>
    </submittedName>
</protein>
<dbReference type="RefSeq" id="WP_000287807.1">
    <property type="nucleotide sequence ID" value="NC_006511.1"/>
</dbReference>
<name>A0A0H2WRU4_SALPA</name>
<keyword evidence="1" id="KW-0732">Signal</keyword>
<dbReference type="Gene3D" id="2.60.40.2040">
    <property type="entry name" value="CFA/I fimbrial subunit E, pilin domain"/>
    <property type="match status" value="1"/>
</dbReference>